<accession>A0ABT9XPZ2</accession>
<protein>
    <recommendedName>
        <fullName evidence="5">C-type cytochrome biogenesis protein CcmI</fullName>
    </recommendedName>
</protein>
<dbReference type="Proteomes" id="UP001224122">
    <property type="component" value="Unassembled WGS sequence"/>
</dbReference>
<comment type="caution">
    <text evidence="3">The sequence shown here is derived from an EMBL/GenBank/DDBJ whole genome shotgun (WGS) entry which is preliminary data.</text>
</comment>
<keyword evidence="2" id="KW-0812">Transmembrane</keyword>
<name>A0ABT9XPZ2_9BACI</name>
<evidence type="ECO:0000256" key="1">
    <source>
        <dbReference type="SAM" id="Coils"/>
    </source>
</evidence>
<evidence type="ECO:0000256" key="2">
    <source>
        <dbReference type="SAM" id="Phobius"/>
    </source>
</evidence>
<feature type="coiled-coil region" evidence="1">
    <location>
        <begin position="71"/>
        <end position="122"/>
    </location>
</feature>
<reference evidence="3 4" key="1">
    <citation type="submission" date="2023-07" db="EMBL/GenBank/DDBJ databases">
        <title>Genomic Encyclopedia of Type Strains, Phase IV (KMG-IV): sequencing the most valuable type-strain genomes for metagenomic binning, comparative biology and taxonomic classification.</title>
        <authorList>
            <person name="Goeker M."/>
        </authorList>
    </citation>
    <scope>NUCLEOTIDE SEQUENCE [LARGE SCALE GENOMIC DNA]</scope>
    <source>
        <strain evidence="3 4">DSM 27594</strain>
    </source>
</reference>
<gene>
    <name evidence="3" type="ORF">J2S10_000445</name>
</gene>
<keyword evidence="2" id="KW-0472">Membrane</keyword>
<evidence type="ECO:0008006" key="5">
    <source>
        <dbReference type="Google" id="ProtNLM"/>
    </source>
</evidence>
<evidence type="ECO:0000313" key="4">
    <source>
        <dbReference type="Proteomes" id="UP001224122"/>
    </source>
</evidence>
<proteinExistence type="predicted"/>
<dbReference type="EMBL" id="JAUSTW010000001">
    <property type="protein sequence ID" value="MDQ0197340.1"/>
    <property type="molecule type" value="Genomic_DNA"/>
</dbReference>
<keyword evidence="4" id="KW-1185">Reference proteome</keyword>
<dbReference type="RefSeq" id="WP_307404108.1">
    <property type="nucleotide sequence ID" value="NZ_JAUSTW010000001.1"/>
</dbReference>
<evidence type="ECO:0000313" key="3">
    <source>
        <dbReference type="EMBL" id="MDQ0197340.1"/>
    </source>
</evidence>
<organism evidence="3 4">
    <name type="scientific">Neobacillus ginsengisoli</name>
    <dbReference type="NCBI Taxonomy" id="904295"/>
    <lineage>
        <taxon>Bacteria</taxon>
        <taxon>Bacillati</taxon>
        <taxon>Bacillota</taxon>
        <taxon>Bacilli</taxon>
        <taxon>Bacillales</taxon>
        <taxon>Bacillaceae</taxon>
        <taxon>Neobacillus</taxon>
    </lineage>
</organism>
<keyword evidence="2" id="KW-1133">Transmembrane helix</keyword>
<keyword evidence="1" id="KW-0175">Coiled coil</keyword>
<feature type="transmembrane region" description="Helical" evidence="2">
    <location>
        <begin position="6"/>
        <end position="28"/>
    </location>
</feature>
<sequence length="124" mass="14435">MHDISIISMVFTAVLALLCLFLILTPFFKWDSFLNFSAKGQDLVGTKEALLTTLNELEFEYKMDKISHVDYKSLKNQYESQVALIMKEEEQMVDDHVDKDLLADVEREIEEQMRELLKKKGEGK</sequence>